<dbReference type="InterPro" id="IPR003593">
    <property type="entry name" value="AAA+_ATPase"/>
</dbReference>
<feature type="compositionally biased region" description="Basic and acidic residues" evidence="1">
    <location>
        <begin position="94"/>
        <end position="103"/>
    </location>
</feature>
<dbReference type="AlphaFoldDB" id="W7E6J3"/>
<dbReference type="EMBL" id="KI968841">
    <property type="protein sequence ID" value="EUN21595.1"/>
    <property type="molecule type" value="Genomic_DNA"/>
</dbReference>
<dbReference type="RefSeq" id="XP_014551171.1">
    <property type="nucleotide sequence ID" value="XM_014695685.1"/>
</dbReference>
<dbReference type="SMART" id="SM00382">
    <property type="entry name" value="AAA"/>
    <property type="match status" value="1"/>
</dbReference>
<dbReference type="GO" id="GO:0016887">
    <property type="term" value="F:ATP hydrolysis activity"/>
    <property type="evidence" value="ECO:0007669"/>
    <property type="project" value="InterPro"/>
</dbReference>
<evidence type="ECO:0000259" key="2">
    <source>
        <dbReference type="SMART" id="SM00382"/>
    </source>
</evidence>
<accession>W7E6J3</accession>
<protein>
    <recommendedName>
        <fullName evidence="2">AAA+ ATPase domain-containing protein</fullName>
    </recommendedName>
</protein>
<keyword evidence="4" id="KW-1185">Reference proteome</keyword>
<dbReference type="Proteomes" id="UP000054337">
    <property type="component" value="Unassembled WGS sequence"/>
</dbReference>
<reference evidence="3 4" key="1">
    <citation type="journal article" date="2013" name="PLoS Genet.">
        <title>Comparative genome structure, secondary metabolite, and effector coding capacity across Cochliobolus pathogens.</title>
        <authorList>
            <person name="Condon B.J."/>
            <person name="Leng Y."/>
            <person name="Wu D."/>
            <person name="Bushley K.E."/>
            <person name="Ohm R.A."/>
            <person name="Otillar R."/>
            <person name="Martin J."/>
            <person name="Schackwitz W."/>
            <person name="Grimwood J."/>
            <person name="MohdZainudin N."/>
            <person name="Xue C."/>
            <person name="Wang R."/>
            <person name="Manning V.A."/>
            <person name="Dhillon B."/>
            <person name="Tu Z.J."/>
            <person name="Steffenson B.J."/>
            <person name="Salamov A."/>
            <person name="Sun H."/>
            <person name="Lowry S."/>
            <person name="LaButti K."/>
            <person name="Han J."/>
            <person name="Copeland A."/>
            <person name="Lindquist E."/>
            <person name="Barry K."/>
            <person name="Schmutz J."/>
            <person name="Baker S.E."/>
            <person name="Ciuffetti L.M."/>
            <person name="Grigoriev I.V."/>
            <person name="Zhong S."/>
            <person name="Turgeon B.G."/>
        </authorList>
    </citation>
    <scope>NUCLEOTIDE SEQUENCE [LARGE SCALE GENOMIC DNA]</scope>
    <source>
        <strain evidence="3 4">FI3</strain>
    </source>
</reference>
<organism evidence="3 4">
    <name type="scientific">Bipolaris victoriae (strain FI3)</name>
    <name type="common">Victoria blight of oats agent</name>
    <name type="synonym">Cochliobolus victoriae</name>
    <dbReference type="NCBI Taxonomy" id="930091"/>
    <lineage>
        <taxon>Eukaryota</taxon>
        <taxon>Fungi</taxon>
        <taxon>Dikarya</taxon>
        <taxon>Ascomycota</taxon>
        <taxon>Pezizomycotina</taxon>
        <taxon>Dothideomycetes</taxon>
        <taxon>Pleosporomycetidae</taxon>
        <taxon>Pleosporales</taxon>
        <taxon>Pleosporineae</taxon>
        <taxon>Pleosporaceae</taxon>
        <taxon>Bipolaris</taxon>
    </lineage>
</organism>
<dbReference type="PROSITE" id="PS00018">
    <property type="entry name" value="EF_HAND_1"/>
    <property type="match status" value="1"/>
</dbReference>
<dbReference type="PANTHER" id="PTHR46411:SF3">
    <property type="entry name" value="AAA+ ATPASE DOMAIN-CONTAINING PROTEIN"/>
    <property type="match status" value="1"/>
</dbReference>
<dbReference type="InterPro" id="IPR003959">
    <property type="entry name" value="ATPase_AAA_core"/>
</dbReference>
<dbReference type="GO" id="GO:0005524">
    <property type="term" value="F:ATP binding"/>
    <property type="evidence" value="ECO:0007669"/>
    <property type="project" value="InterPro"/>
</dbReference>
<dbReference type="Gene3D" id="3.40.50.300">
    <property type="entry name" value="P-loop containing nucleotide triphosphate hydrolases"/>
    <property type="match status" value="1"/>
</dbReference>
<dbReference type="InterPro" id="IPR056599">
    <property type="entry name" value="AAA_lid_fung"/>
</dbReference>
<dbReference type="PANTHER" id="PTHR46411">
    <property type="entry name" value="FAMILY ATPASE, PUTATIVE-RELATED"/>
    <property type="match status" value="1"/>
</dbReference>
<dbReference type="GeneID" id="26254724"/>
<feature type="region of interest" description="Disordered" evidence="1">
    <location>
        <begin position="1"/>
        <end position="70"/>
    </location>
</feature>
<dbReference type="InterPro" id="IPR027417">
    <property type="entry name" value="P-loop_NTPase"/>
</dbReference>
<dbReference type="Pfam" id="PF00004">
    <property type="entry name" value="AAA"/>
    <property type="match status" value="1"/>
</dbReference>
<evidence type="ECO:0000256" key="1">
    <source>
        <dbReference type="SAM" id="MobiDB-lite"/>
    </source>
</evidence>
<dbReference type="SUPFAM" id="SSF52540">
    <property type="entry name" value="P-loop containing nucleoside triphosphate hydrolases"/>
    <property type="match status" value="1"/>
</dbReference>
<feature type="compositionally biased region" description="Basic and acidic residues" evidence="1">
    <location>
        <begin position="110"/>
        <end position="129"/>
    </location>
</feature>
<feature type="domain" description="AAA+ ATPase" evidence="2">
    <location>
        <begin position="377"/>
        <end position="504"/>
    </location>
</feature>
<sequence>MNDRGAGQHTVQSSDTDLRTHASQALGEIDDVNADTDIRKSHIAEKDQGKSLGPGDTSKEPLPNGVSTNGAIEKFSDTQQISLTKVSSTTAGAKADDTQEKSTELFSGIDQRDQKPKIEKPEEPAATEEARAKTVVNSWNDEEDKWEDRAYVVEGSENRRLHAVIFRQQMDIDNNKKLSYKEIEVHSQNLLVLLKKILHVWKDISTEFDQPAIVLSPFHNFVCHWKDYEDATKDAEGDTESDKLAKSDLETVLDLIKKSSVLKSYLRSRDIMRVCETIMYEFVWTLFGHGTRVVARSFLNELQMFQVKDYAESPDGEKRIDNLTVYPAKYYGTGDAYGKLQESSRNRGKTASSFRNVNSDDSGTDQVIFDIIEGKGHGLVILLHGPPGVGKTLTAETIALEIGRPLLTISVTEIGVDYRIVEHNLTNVFVDAARWEAVLLMEEVEVFVEQRGGQDMDQNALVSVMLRCLEYFKGIVIMTTNRVKSIDVAIQSRVQLAIRYQDLNPTQMLKIYQGRLMRISAEEIEDMTELMKSLEKSPLIKLRSSEVPPNGRQIRNIVTHAWALAKSEEEKLNIQHLQSVANMTLDFTESMKDLTMRQRDMSEVDR</sequence>
<name>W7E6J3_BIPV3</name>
<evidence type="ECO:0000313" key="3">
    <source>
        <dbReference type="EMBL" id="EUN21595.1"/>
    </source>
</evidence>
<evidence type="ECO:0000313" key="4">
    <source>
        <dbReference type="Proteomes" id="UP000054337"/>
    </source>
</evidence>
<proteinExistence type="predicted"/>
<feature type="region of interest" description="Disordered" evidence="1">
    <location>
        <begin position="84"/>
        <end position="129"/>
    </location>
</feature>
<dbReference type="InterPro" id="IPR018247">
    <property type="entry name" value="EF_Hand_1_Ca_BS"/>
</dbReference>
<dbReference type="HOGENOM" id="CLU_450524_0_0_1"/>
<feature type="compositionally biased region" description="Basic and acidic residues" evidence="1">
    <location>
        <begin position="36"/>
        <end position="49"/>
    </location>
</feature>
<dbReference type="Pfam" id="PF23232">
    <property type="entry name" value="AAA_lid_13"/>
    <property type="match status" value="1"/>
</dbReference>
<dbReference type="CDD" id="cd19481">
    <property type="entry name" value="RecA-like_protease"/>
    <property type="match status" value="1"/>
</dbReference>
<gene>
    <name evidence="3" type="ORF">COCVIDRAFT_31239</name>
</gene>